<evidence type="ECO:0000313" key="6">
    <source>
        <dbReference type="EMBL" id="PXW91638.1"/>
    </source>
</evidence>
<accession>A0A2V3WES4</accession>
<keyword evidence="3 4" id="KW-0479">Metal-binding</keyword>
<dbReference type="GO" id="GO:0046872">
    <property type="term" value="F:metal ion binding"/>
    <property type="evidence" value="ECO:0007669"/>
    <property type="project" value="UniProtKB-UniRule"/>
</dbReference>
<evidence type="ECO:0000256" key="4">
    <source>
        <dbReference type="PIRNR" id="PIRNR037489"/>
    </source>
</evidence>
<keyword evidence="7" id="KW-1185">Reference proteome</keyword>
<dbReference type="FunFam" id="3.40.1390.30:FF:000001">
    <property type="entry name" value="GTP cyclohydrolase 1 type 2"/>
    <property type="match status" value="1"/>
</dbReference>
<evidence type="ECO:0000313" key="7">
    <source>
        <dbReference type="Proteomes" id="UP000247922"/>
    </source>
</evidence>
<dbReference type="OrthoDB" id="9792792at2"/>
<evidence type="ECO:0000256" key="3">
    <source>
        <dbReference type="ARBA" id="ARBA00022723"/>
    </source>
</evidence>
<organism evidence="6 7">
    <name type="scientific">Streptohalobacillus salinus</name>
    <dbReference type="NCBI Taxonomy" id="621096"/>
    <lineage>
        <taxon>Bacteria</taxon>
        <taxon>Bacillati</taxon>
        <taxon>Bacillota</taxon>
        <taxon>Bacilli</taxon>
        <taxon>Bacillales</taxon>
        <taxon>Bacillaceae</taxon>
        <taxon>Streptohalobacillus</taxon>
    </lineage>
</organism>
<dbReference type="Proteomes" id="UP000247922">
    <property type="component" value="Unassembled WGS sequence"/>
</dbReference>
<feature type="binding site" evidence="5">
    <location>
        <position position="67"/>
    </location>
    <ligand>
        <name>a divalent metal cation</name>
        <dbReference type="ChEBI" id="CHEBI:60240"/>
        <label>1</label>
    </ligand>
</feature>
<feature type="binding site" evidence="5">
    <location>
        <position position="66"/>
    </location>
    <ligand>
        <name>a divalent metal cation</name>
        <dbReference type="ChEBI" id="CHEBI:60240"/>
        <label>1</label>
    </ligand>
</feature>
<dbReference type="GO" id="GO:0005737">
    <property type="term" value="C:cytoplasm"/>
    <property type="evidence" value="ECO:0007669"/>
    <property type="project" value="TreeGrafter"/>
</dbReference>
<dbReference type="Gene3D" id="3.30.70.120">
    <property type="match status" value="1"/>
</dbReference>
<name>A0A2V3WES4_9BACI</name>
<comment type="caution">
    <text evidence="6">The sequence shown here is derived from an EMBL/GenBank/DDBJ whole genome shotgun (WGS) entry which is preliminary data.</text>
</comment>
<dbReference type="Gene3D" id="3.40.1390.30">
    <property type="entry name" value="NIF3 (NGG1p interacting factor 3)-like"/>
    <property type="match status" value="1"/>
</dbReference>
<feature type="binding site" evidence="5">
    <location>
        <position position="334"/>
    </location>
    <ligand>
        <name>a divalent metal cation</name>
        <dbReference type="ChEBI" id="CHEBI:60240"/>
        <label>1</label>
    </ligand>
</feature>
<dbReference type="SUPFAM" id="SSF102705">
    <property type="entry name" value="NIF3 (NGG1p interacting factor 3)-like"/>
    <property type="match status" value="1"/>
</dbReference>
<evidence type="ECO:0000256" key="5">
    <source>
        <dbReference type="PIRSR" id="PIRSR602678-1"/>
    </source>
</evidence>
<dbReference type="Pfam" id="PF01784">
    <property type="entry name" value="DUF34_NIF3"/>
    <property type="match status" value="1"/>
</dbReference>
<sequence>MKTTAQTIIDLFENWVPQSLSYSWDNVGLQVGDVDQTVTGVLTTLDVTEAIVDEAINLNANFIFAHHPLLFKSLKQVDLKTPIGRILQKALTHNIVIYAAHTNLDLVNGGINDMLADQLTLIHREIFIKEGSQRLYKLQVFVPEDAVNAVDDALVRSGIGHIGDYEACVYQTTGTGMFRPTDAANPYIGTSSRRERVKEMKLEYLLQASQIENALTALKGSHPYEEPVYDLIKLENKGEMYGLGRIGTLSQPHTLESLANFVKDVFQLQGLRVTGNLDQPINRIAIVGGSGDDFIDQAYQQGVDAYISGDIGFHQAQIAEELGLAVIDAGHYIESVMIEKMQSFFDHACKEAQLSIPIYGTNHSTDPFRYV</sequence>
<dbReference type="InterPro" id="IPR017221">
    <property type="entry name" value="DUF34/NIF3_bac"/>
</dbReference>
<dbReference type="InterPro" id="IPR036069">
    <property type="entry name" value="DUF34/NIF3_sf"/>
</dbReference>
<proteinExistence type="inferred from homology"/>
<feature type="binding site" evidence="5">
    <location>
        <position position="105"/>
    </location>
    <ligand>
        <name>a divalent metal cation</name>
        <dbReference type="ChEBI" id="CHEBI:60240"/>
        <label>1</label>
    </ligand>
</feature>
<dbReference type="PANTHER" id="PTHR13799">
    <property type="entry name" value="NGG1 INTERACTING FACTOR 3"/>
    <property type="match status" value="1"/>
</dbReference>
<evidence type="ECO:0000256" key="1">
    <source>
        <dbReference type="ARBA" id="ARBA00006964"/>
    </source>
</evidence>
<feature type="binding site" evidence="5">
    <location>
        <position position="331"/>
    </location>
    <ligand>
        <name>a divalent metal cation</name>
        <dbReference type="ChEBI" id="CHEBI:60240"/>
        <label>1</label>
    </ligand>
</feature>
<comment type="similarity">
    <text evidence="1 4">Belongs to the GTP cyclohydrolase I type 2/NIF3 family.</text>
</comment>
<gene>
    <name evidence="6" type="ORF">DES38_10464</name>
</gene>
<dbReference type="InterPro" id="IPR002678">
    <property type="entry name" value="DUF34/NIF3"/>
</dbReference>
<dbReference type="RefSeq" id="WP_110250940.1">
    <property type="nucleotide sequence ID" value="NZ_QJJR01000004.1"/>
</dbReference>
<dbReference type="PIRSF" id="PIRSF037489">
    <property type="entry name" value="UCP037489_NIF3_YqfO"/>
    <property type="match status" value="1"/>
</dbReference>
<dbReference type="NCBIfam" id="TIGR00486">
    <property type="entry name" value="YbgI_SA1388"/>
    <property type="match status" value="1"/>
</dbReference>
<reference evidence="6 7" key="1">
    <citation type="submission" date="2018-05" db="EMBL/GenBank/DDBJ databases">
        <title>Genomic Encyclopedia of Type Strains, Phase IV (KMG-IV): sequencing the most valuable type-strain genomes for metagenomic binning, comparative biology and taxonomic classification.</title>
        <authorList>
            <person name="Goeker M."/>
        </authorList>
    </citation>
    <scope>NUCLEOTIDE SEQUENCE [LARGE SCALE GENOMIC DNA]</scope>
    <source>
        <strain evidence="6 7">DSM 22440</strain>
    </source>
</reference>
<dbReference type="InterPro" id="IPR015867">
    <property type="entry name" value="N-reg_PII/ATP_PRibTrfase_C"/>
</dbReference>
<protein>
    <recommendedName>
        <fullName evidence="2 4">GTP cyclohydrolase 1 type 2 homolog</fullName>
    </recommendedName>
</protein>
<evidence type="ECO:0000256" key="2">
    <source>
        <dbReference type="ARBA" id="ARBA00022112"/>
    </source>
</evidence>
<dbReference type="PANTHER" id="PTHR13799:SF14">
    <property type="entry name" value="GTP CYCLOHYDROLASE 1 TYPE 2 HOMOLOG"/>
    <property type="match status" value="1"/>
</dbReference>
<dbReference type="EMBL" id="QJJR01000004">
    <property type="protein sequence ID" value="PXW91638.1"/>
    <property type="molecule type" value="Genomic_DNA"/>
</dbReference>
<dbReference type="AlphaFoldDB" id="A0A2V3WES4"/>